<feature type="region of interest" description="Disordered" evidence="1">
    <location>
        <begin position="48"/>
        <end position="371"/>
    </location>
</feature>
<dbReference type="GO" id="GO:0003677">
    <property type="term" value="F:DNA binding"/>
    <property type="evidence" value="ECO:0007669"/>
    <property type="project" value="InterPro"/>
</dbReference>
<dbReference type="InterPro" id="IPR017956">
    <property type="entry name" value="AT_hook_DNA-bd_motif"/>
</dbReference>
<dbReference type="EMBL" id="CAOQHR010000002">
    <property type="protein sequence ID" value="CAI6317999.1"/>
    <property type="molecule type" value="Genomic_DNA"/>
</dbReference>
<feature type="compositionally biased region" description="Polar residues" evidence="1">
    <location>
        <begin position="91"/>
        <end position="122"/>
    </location>
</feature>
<evidence type="ECO:0000313" key="3">
    <source>
        <dbReference type="Proteomes" id="UP001152607"/>
    </source>
</evidence>
<dbReference type="Pfam" id="PF02178">
    <property type="entry name" value="AT_hook"/>
    <property type="match status" value="3"/>
</dbReference>
<dbReference type="SMART" id="SM00384">
    <property type="entry name" value="AT_hook"/>
    <property type="match status" value="3"/>
</dbReference>
<proteinExistence type="predicted"/>
<reference evidence="2" key="1">
    <citation type="submission" date="2023-01" db="EMBL/GenBank/DDBJ databases">
        <authorList>
            <person name="Van Ghelder C."/>
            <person name="Rancurel C."/>
        </authorList>
    </citation>
    <scope>NUCLEOTIDE SEQUENCE</scope>
    <source>
        <strain evidence="2">CNCM I-4278</strain>
    </source>
</reference>
<feature type="compositionally biased region" description="Polar residues" evidence="1">
    <location>
        <begin position="69"/>
        <end position="80"/>
    </location>
</feature>
<organism evidence="2 3">
    <name type="scientific">Periconia digitata</name>
    <dbReference type="NCBI Taxonomy" id="1303443"/>
    <lineage>
        <taxon>Eukaryota</taxon>
        <taxon>Fungi</taxon>
        <taxon>Dikarya</taxon>
        <taxon>Ascomycota</taxon>
        <taxon>Pezizomycotina</taxon>
        <taxon>Dothideomycetes</taxon>
        <taxon>Pleosporomycetidae</taxon>
        <taxon>Pleosporales</taxon>
        <taxon>Massarineae</taxon>
        <taxon>Periconiaceae</taxon>
        <taxon>Periconia</taxon>
    </lineage>
</organism>
<dbReference type="OrthoDB" id="3946221at2759"/>
<gene>
    <name evidence="2" type="ORF">PDIGIT_LOCUS3484</name>
</gene>
<evidence type="ECO:0000256" key="1">
    <source>
        <dbReference type="SAM" id="MobiDB-lite"/>
    </source>
</evidence>
<dbReference type="PRINTS" id="PR00929">
    <property type="entry name" value="ATHOOK"/>
</dbReference>
<feature type="compositionally biased region" description="Basic residues" evidence="1">
    <location>
        <begin position="1"/>
        <end position="10"/>
    </location>
</feature>
<accession>A0A9W4XRU1</accession>
<feature type="region of interest" description="Disordered" evidence="1">
    <location>
        <begin position="1"/>
        <end position="21"/>
    </location>
</feature>
<name>A0A9W4XRU1_9PLEO</name>
<protein>
    <submittedName>
        <fullName evidence="2">Uncharacterized protein</fullName>
    </submittedName>
</protein>
<keyword evidence="3" id="KW-1185">Reference proteome</keyword>
<comment type="caution">
    <text evidence="2">The sequence shown here is derived from an EMBL/GenBank/DDBJ whole genome shotgun (WGS) entry which is preliminary data.</text>
</comment>
<evidence type="ECO:0000313" key="2">
    <source>
        <dbReference type="EMBL" id="CAI6317999.1"/>
    </source>
</evidence>
<dbReference type="AlphaFoldDB" id="A0A9W4XRU1"/>
<feature type="compositionally biased region" description="Polar residues" evidence="1">
    <location>
        <begin position="235"/>
        <end position="254"/>
    </location>
</feature>
<sequence>MGRLLGRRVNHGPQLQGKITIPPRDKHYFHIATQIQRRITMASRADSDVFDDDPFDPYSAESSPDPLSRSINENTPSVRRSATRSSKKPLVSTSPSKQNRGQSASSFDIVSPSKSMILNTPRGTGASPWRIKVTVQAEPDAGDENASSPIVQHMTRTHTTTVPLKDADASSPAKRRGRPRKSDASSANTKRNGTPVRKTPRPHSKTRDITTESSFGGVETDSVPKKRRGRPRKSQLLSEEQTLEALSQDLNFTGISMREESASPKKNRGRPRKSIQPIIQSEEAIAEPGEEKSTPTPQPAHVDIPVIETTVPTPQSRRTQSKQKMVGGELVEKTRFTPPQTDLSKSIRRRKNTPAAKEKVLVHVSSEEMPP</sequence>
<dbReference type="Proteomes" id="UP001152607">
    <property type="component" value="Unassembled WGS sequence"/>
</dbReference>